<evidence type="ECO:0000313" key="7">
    <source>
        <dbReference type="Proteomes" id="UP000305948"/>
    </source>
</evidence>
<dbReference type="Gene3D" id="2.40.70.10">
    <property type="entry name" value="Acid Proteases"/>
    <property type="match status" value="2"/>
</dbReference>
<feature type="region of interest" description="Disordered" evidence="2">
    <location>
        <begin position="634"/>
        <end position="662"/>
    </location>
</feature>
<dbReference type="InterPro" id="IPR034164">
    <property type="entry name" value="Pepsin-like_dom"/>
</dbReference>
<protein>
    <recommendedName>
        <fullName evidence="5">Peptidase A1 domain-containing protein</fullName>
    </recommendedName>
</protein>
<feature type="domain" description="Peptidase A1" evidence="5">
    <location>
        <begin position="67"/>
        <end position="518"/>
    </location>
</feature>
<dbReference type="EMBL" id="ML213510">
    <property type="protein sequence ID" value="TFK51802.1"/>
    <property type="molecule type" value="Genomic_DNA"/>
</dbReference>
<evidence type="ECO:0000259" key="5">
    <source>
        <dbReference type="PROSITE" id="PS51767"/>
    </source>
</evidence>
<keyword evidence="4" id="KW-0732">Signal</keyword>
<dbReference type="InterPro" id="IPR001461">
    <property type="entry name" value="Aspartic_peptidase_A1"/>
</dbReference>
<dbReference type="STRING" id="5364.A0A5C3N3Y5"/>
<dbReference type="GO" id="GO:0006508">
    <property type="term" value="P:proteolysis"/>
    <property type="evidence" value="ECO:0007669"/>
    <property type="project" value="InterPro"/>
</dbReference>
<keyword evidence="3" id="KW-0472">Membrane</keyword>
<feature type="region of interest" description="Disordered" evidence="2">
    <location>
        <begin position="333"/>
        <end position="385"/>
    </location>
</feature>
<dbReference type="InterPro" id="IPR033121">
    <property type="entry name" value="PEPTIDASE_A1"/>
</dbReference>
<proteinExistence type="inferred from homology"/>
<dbReference type="AlphaFoldDB" id="A0A5C3N3Y5"/>
<accession>A0A5C3N3Y5</accession>
<dbReference type="CDD" id="cd05471">
    <property type="entry name" value="pepsin_like"/>
    <property type="match status" value="1"/>
</dbReference>
<feature type="compositionally biased region" description="Basic and acidic residues" evidence="2">
    <location>
        <begin position="647"/>
        <end position="662"/>
    </location>
</feature>
<dbReference type="OrthoDB" id="771136at2759"/>
<feature type="region of interest" description="Disordered" evidence="2">
    <location>
        <begin position="275"/>
        <end position="303"/>
    </location>
</feature>
<keyword evidence="7" id="KW-1185">Reference proteome</keyword>
<dbReference type="Pfam" id="PF00026">
    <property type="entry name" value="Asp"/>
    <property type="match status" value="2"/>
</dbReference>
<feature type="chain" id="PRO_5022665029" description="Peptidase A1 domain-containing protein" evidence="4">
    <location>
        <begin position="21"/>
        <end position="662"/>
    </location>
</feature>
<dbReference type="PROSITE" id="PS51767">
    <property type="entry name" value="PEPTIDASE_A1"/>
    <property type="match status" value="1"/>
</dbReference>
<evidence type="ECO:0000256" key="4">
    <source>
        <dbReference type="SAM" id="SignalP"/>
    </source>
</evidence>
<dbReference type="InterPro" id="IPR021109">
    <property type="entry name" value="Peptidase_aspartic_dom_sf"/>
</dbReference>
<feature type="compositionally biased region" description="Polar residues" evidence="2">
    <location>
        <begin position="333"/>
        <end position="345"/>
    </location>
</feature>
<sequence length="662" mass="71606">MMMRMIGFSLNFLVWTHALGCCFLDPLVLRTSYALPHKHKSERYNMMSSAVANPLNFSVTASGDNQYTTQLTLGGQEYTVLLDLNSADLWLRSPSGTLNTKDTTSMPLDMSSGGVSVNGTIAFANVELGGYTVQSQALLNVPSSSKSPFQSDSISGVLGLGFPDQSPLEAALRETRGNMTTDGRTVLHNIFSQNPSLGHFFTLLMGRKEDPASFSTFSIGEFIQQYSGISSTPRLSASLTSGQWSIMLNGLSDGILVNGHFMSMNQMHSTFPKSRRRLAERATNAKPKTTPHTTPRPIPTVQPAPAEAVPAVKYGGLPSTKVEPMHTILGTTARTASISPSTTVEPTVVPQPSESAASPSSIKPSLNTKSAMSQPKALMPSKTTHGINSGPTFHLAYLPKAALSSIDAQIKVPKSAVDFIYKTIPGAVYDTSSQRYIIPCNGTANVTFRTGGRDFPIHPLDLSQVMVLNNNATYCVSEIIPKAAADSTAFDFLLGLPFLRNAYIALNYGSFDEQDNFVNPFIQLSSVTDQAKAIQEFALLRGQKLKSMPAEISPADAIARLHPQTQTSKPVPSVAIDDKQQDDVAKKMSSYGRSIFGLTIVDMLVWGMLCGIVGVAAYRRLRSEKEETDDTASIIMPFPPSMLPGTEKMRAEDSSREAEHHD</sequence>
<name>A0A5C3N3Y5_9AGAM</name>
<gene>
    <name evidence="6" type="ORF">OE88DRAFT_1469992</name>
</gene>
<evidence type="ECO:0000256" key="1">
    <source>
        <dbReference type="ARBA" id="ARBA00007447"/>
    </source>
</evidence>
<comment type="similarity">
    <text evidence="1">Belongs to the peptidase A1 family.</text>
</comment>
<reference evidence="6 7" key="1">
    <citation type="journal article" date="2019" name="Nat. Ecol. Evol.">
        <title>Megaphylogeny resolves global patterns of mushroom evolution.</title>
        <authorList>
            <person name="Varga T."/>
            <person name="Krizsan K."/>
            <person name="Foldi C."/>
            <person name="Dima B."/>
            <person name="Sanchez-Garcia M."/>
            <person name="Sanchez-Ramirez S."/>
            <person name="Szollosi G.J."/>
            <person name="Szarkandi J.G."/>
            <person name="Papp V."/>
            <person name="Albert L."/>
            <person name="Andreopoulos W."/>
            <person name="Angelini C."/>
            <person name="Antonin V."/>
            <person name="Barry K.W."/>
            <person name="Bougher N.L."/>
            <person name="Buchanan P."/>
            <person name="Buyck B."/>
            <person name="Bense V."/>
            <person name="Catcheside P."/>
            <person name="Chovatia M."/>
            <person name="Cooper J."/>
            <person name="Damon W."/>
            <person name="Desjardin D."/>
            <person name="Finy P."/>
            <person name="Geml J."/>
            <person name="Haridas S."/>
            <person name="Hughes K."/>
            <person name="Justo A."/>
            <person name="Karasinski D."/>
            <person name="Kautmanova I."/>
            <person name="Kiss B."/>
            <person name="Kocsube S."/>
            <person name="Kotiranta H."/>
            <person name="LaButti K.M."/>
            <person name="Lechner B.E."/>
            <person name="Liimatainen K."/>
            <person name="Lipzen A."/>
            <person name="Lukacs Z."/>
            <person name="Mihaltcheva S."/>
            <person name="Morgado L.N."/>
            <person name="Niskanen T."/>
            <person name="Noordeloos M.E."/>
            <person name="Ohm R.A."/>
            <person name="Ortiz-Santana B."/>
            <person name="Ovrebo C."/>
            <person name="Racz N."/>
            <person name="Riley R."/>
            <person name="Savchenko A."/>
            <person name="Shiryaev A."/>
            <person name="Soop K."/>
            <person name="Spirin V."/>
            <person name="Szebenyi C."/>
            <person name="Tomsovsky M."/>
            <person name="Tulloss R.E."/>
            <person name="Uehling J."/>
            <person name="Grigoriev I.V."/>
            <person name="Vagvolgyi C."/>
            <person name="Papp T."/>
            <person name="Martin F.M."/>
            <person name="Miettinen O."/>
            <person name="Hibbett D.S."/>
            <person name="Nagy L.G."/>
        </authorList>
    </citation>
    <scope>NUCLEOTIDE SEQUENCE [LARGE SCALE GENOMIC DNA]</scope>
    <source>
        <strain evidence="6 7">OMC1185</strain>
    </source>
</reference>
<evidence type="ECO:0000313" key="6">
    <source>
        <dbReference type="EMBL" id="TFK51802.1"/>
    </source>
</evidence>
<dbReference type="GO" id="GO:0004190">
    <property type="term" value="F:aspartic-type endopeptidase activity"/>
    <property type="evidence" value="ECO:0007669"/>
    <property type="project" value="InterPro"/>
</dbReference>
<evidence type="ECO:0000256" key="3">
    <source>
        <dbReference type="SAM" id="Phobius"/>
    </source>
</evidence>
<feature type="signal peptide" evidence="4">
    <location>
        <begin position="1"/>
        <end position="20"/>
    </location>
</feature>
<dbReference type="PANTHER" id="PTHR47966:SF57">
    <property type="entry name" value="PEPTIDASE A1 DOMAIN-CONTAINING PROTEIN"/>
    <property type="match status" value="1"/>
</dbReference>
<dbReference type="SUPFAM" id="SSF50630">
    <property type="entry name" value="Acid proteases"/>
    <property type="match status" value="2"/>
</dbReference>
<dbReference type="PANTHER" id="PTHR47966">
    <property type="entry name" value="BETA-SITE APP-CLEAVING ENZYME, ISOFORM A-RELATED"/>
    <property type="match status" value="1"/>
</dbReference>
<keyword evidence="3" id="KW-1133">Transmembrane helix</keyword>
<evidence type="ECO:0000256" key="2">
    <source>
        <dbReference type="SAM" id="MobiDB-lite"/>
    </source>
</evidence>
<dbReference type="Proteomes" id="UP000305948">
    <property type="component" value="Unassembled WGS sequence"/>
</dbReference>
<keyword evidence="3" id="KW-0812">Transmembrane</keyword>
<organism evidence="6 7">
    <name type="scientific">Heliocybe sulcata</name>
    <dbReference type="NCBI Taxonomy" id="5364"/>
    <lineage>
        <taxon>Eukaryota</taxon>
        <taxon>Fungi</taxon>
        <taxon>Dikarya</taxon>
        <taxon>Basidiomycota</taxon>
        <taxon>Agaricomycotina</taxon>
        <taxon>Agaricomycetes</taxon>
        <taxon>Gloeophyllales</taxon>
        <taxon>Gloeophyllaceae</taxon>
        <taxon>Heliocybe</taxon>
    </lineage>
</organism>
<feature type="transmembrane region" description="Helical" evidence="3">
    <location>
        <begin position="595"/>
        <end position="618"/>
    </location>
</feature>
<feature type="compositionally biased region" description="Low complexity" evidence="2">
    <location>
        <begin position="350"/>
        <end position="365"/>
    </location>
</feature>